<comment type="caution">
    <text evidence="1">The sequence shown here is derived from an EMBL/GenBank/DDBJ whole genome shotgun (WGS) entry which is preliminary data.</text>
</comment>
<organism evidence="1 2">
    <name type="scientific">Larimichthys crocea</name>
    <name type="common">Large yellow croaker</name>
    <name type="synonym">Pseudosciaena crocea</name>
    <dbReference type="NCBI Taxonomy" id="215358"/>
    <lineage>
        <taxon>Eukaryota</taxon>
        <taxon>Metazoa</taxon>
        <taxon>Chordata</taxon>
        <taxon>Craniata</taxon>
        <taxon>Vertebrata</taxon>
        <taxon>Euteleostomi</taxon>
        <taxon>Actinopterygii</taxon>
        <taxon>Neopterygii</taxon>
        <taxon>Teleostei</taxon>
        <taxon>Neoteleostei</taxon>
        <taxon>Acanthomorphata</taxon>
        <taxon>Eupercaria</taxon>
        <taxon>Sciaenidae</taxon>
        <taxon>Larimichthys</taxon>
    </lineage>
</organism>
<dbReference type="EMBL" id="CM011680">
    <property type="protein sequence ID" value="TMS17451.1"/>
    <property type="molecule type" value="Genomic_DNA"/>
</dbReference>
<dbReference type="Proteomes" id="UP000793456">
    <property type="component" value="Chromosome VII"/>
</dbReference>
<protein>
    <submittedName>
        <fullName evidence="1">Uncharacterized protein</fullName>
    </submittedName>
</protein>
<name>A0ACD3RD08_LARCR</name>
<accession>A0ACD3RD08</accession>
<sequence length="80" mass="9216">MLCTLSPPSSLCHRFSLGIDCQPPVRQVPCDQNTTEEREERETSRINMSKEGEKAAVFRTTKVRNKLKDDGSWLQRRPEP</sequence>
<proteinExistence type="predicted"/>
<gene>
    <name evidence="1" type="ORF">E3U43_001520</name>
</gene>
<reference evidence="1" key="1">
    <citation type="submission" date="2018-11" db="EMBL/GenBank/DDBJ databases">
        <title>The sequence and de novo assembly of Larimichthys crocea genome using PacBio and Hi-C technologies.</title>
        <authorList>
            <person name="Xu P."/>
            <person name="Chen B."/>
            <person name="Zhou Z."/>
            <person name="Ke Q."/>
            <person name="Wu Y."/>
            <person name="Bai H."/>
            <person name="Pu F."/>
        </authorList>
    </citation>
    <scope>NUCLEOTIDE SEQUENCE</scope>
    <source>
        <tissue evidence="1">Muscle</tissue>
    </source>
</reference>
<evidence type="ECO:0000313" key="1">
    <source>
        <dbReference type="EMBL" id="TMS17451.1"/>
    </source>
</evidence>
<keyword evidence="2" id="KW-1185">Reference proteome</keyword>
<evidence type="ECO:0000313" key="2">
    <source>
        <dbReference type="Proteomes" id="UP000793456"/>
    </source>
</evidence>